<evidence type="ECO:0000256" key="2">
    <source>
        <dbReference type="ARBA" id="ARBA00022448"/>
    </source>
</evidence>
<comment type="similarity">
    <text evidence="1">Belongs to the bacterial solute-binding protein 1 family.</text>
</comment>
<evidence type="ECO:0000256" key="3">
    <source>
        <dbReference type="ARBA" id="ARBA00022729"/>
    </source>
</evidence>
<accession>A0A0F9U2B7</accession>
<dbReference type="EMBL" id="LAZR01000883">
    <property type="protein sequence ID" value="KKN55476.1"/>
    <property type="molecule type" value="Genomic_DNA"/>
</dbReference>
<dbReference type="Pfam" id="PF01547">
    <property type="entry name" value="SBP_bac_1"/>
    <property type="match status" value="1"/>
</dbReference>
<dbReference type="InterPro" id="IPR050490">
    <property type="entry name" value="Bact_solute-bd_prot1"/>
</dbReference>
<dbReference type="AlphaFoldDB" id="A0A0F9U2B7"/>
<keyword evidence="3" id="KW-0732">Signal</keyword>
<evidence type="ECO:0000313" key="4">
    <source>
        <dbReference type="EMBL" id="KKN55476.1"/>
    </source>
</evidence>
<name>A0A0F9U2B7_9ZZZZ</name>
<dbReference type="Gene3D" id="3.40.190.10">
    <property type="entry name" value="Periplasmic binding protein-like II"/>
    <property type="match status" value="1"/>
</dbReference>
<dbReference type="InterPro" id="IPR006059">
    <property type="entry name" value="SBP"/>
</dbReference>
<dbReference type="SUPFAM" id="SSF53850">
    <property type="entry name" value="Periplasmic binding protein-like II"/>
    <property type="match status" value="1"/>
</dbReference>
<reference evidence="4" key="1">
    <citation type="journal article" date="2015" name="Nature">
        <title>Complex archaea that bridge the gap between prokaryotes and eukaryotes.</title>
        <authorList>
            <person name="Spang A."/>
            <person name="Saw J.H."/>
            <person name="Jorgensen S.L."/>
            <person name="Zaremba-Niedzwiedzka K."/>
            <person name="Martijn J."/>
            <person name="Lind A.E."/>
            <person name="van Eijk R."/>
            <person name="Schleper C."/>
            <person name="Guy L."/>
            <person name="Ettema T.J."/>
        </authorList>
    </citation>
    <scope>NUCLEOTIDE SEQUENCE</scope>
</reference>
<dbReference type="PANTHER" id="PTHR43649">
    <property type="entry name" value="ARABINOSE-BINDING PROTEIN-RELATED"/>
    <property type="match status" value="1"/>
</dbReference>
<gene>
    <name evidence="4" type="ORF">LCGC14_0582030</name>
</gene>
<protein>
    <submittedName>
        <fullName evidence="4">Uncharacterized protein</fullName>
    </submittedName>
</protein>
<keyword evidence="2" id="KW-0813">Transport</keyword>
<evidence type="ECO:0000256" key="1">
    <source>
        <dbReference type="ARBA" id="ARBA00008520"/>
    </source>
</evidence>
<proteinExistence type="inferred from homology"/>
<dbReference type="PANTHER" id="PTHR43649:SF34">
    <property type="entry name" value="ABC TRANSPORTER PERIPLASMIC-BINDING PROTEIN YCJN-RELATED"/>
    <property type="match status" value="1"/>
</dbReference>
<organism evidence="4">
    <name type="scientific">marine sediment metagenome</name>
    <dbReference type="NCBI Taxonomy" id="412755"/>
    <lineage>
        <taxon>unclassified sequences</taxon>
        <taxon>metagenomes</taxon>
        <taxon>ecological metagenomes</taxon>
    </lineage>
</organism>
<comment type="caution">
    <text evidence="4">The sequence shown here is derived from an EMBL/GenBank/DDBJ whole genome shotgun (WGS) entry which is preliminary data.</text>
</comment>
<sequence>MSYVESLRCKSVTKFMTGAFAALAIGIAGTASAQDEFKPSPQKFPTDYGDITFPAQYPDGTAISITQWSHFVPSYDEWFGQYAQKWGDEHNVKVTINHISLGDIPATLSASIAAGQGPTLVEMNAAPSSFIEGLQSLDDLNAAAETEFGDQADTCRYTSYLPAKDQWYGFCHGWVVDPGVYRSDLWSDAGYPDGPQTYDDLLKGGAKILQDTGTPVAVGLSPELDSEFFARALIWSFGGALQDKNGNVTIDSPETLAAVKYIKELFENALTPEVFAWNPASNNQAYIAGTASYIQNSISFFRSAQDIGKPVTQNTSFRPGLKGPGGEVHMPAHIWFTYVMPKYVTDPDEIQSAKNFMLDLENNYSHATYNSKLYNFPAFAKQVPQLYADGGWLDNDPWGSEPADKMAFMKTAEDWTVWPGYPGYANPAVGEVYQTHVISTMMANAANGTKSPEQALKDATDQINKIFKKWRDRGFVGSGDN</sequence>